<dbReference type="PANTHER" id="PTHR47003:SF2">
    <property type="entry name" value="OS01G0970900 PROTEIN"/>
    <property type="match status" value="1"/>
</dbReference>
<dbReference type="Gene3D" id="1.25.40.10">
    <property type="entry name" value="Tetratricopeptide repeat domain"/>
    <property type="match status" value="4"/>
</dbReference>
<evidence type="ECO:0000313" key="4">
    <source>
        <dbReference type="Proteomes" id="UP000829196"/>
    </source>
</evidence>
<dbReference type="Pfam" id="PF13041">
    <property type="entry name" value="PPR_2"/>
    <property type="match status" value="1"/>
</dbReference>
<dbReference type="AlphaFoldDB" id="A0A8T3BNL9"/>
<gene>
    <name evidence="3" type="ORF">KFK09_008720</name>
</gene>
<dbReference type="Pfam" id="PF01535">
    <property type="entry name" value="PPR"/>
    <property type="match status" value="2"/>
</dbReference>
<sequence>MVPSFSRLRLLSRRSLYIFVIRRPLSSNLPPCITSLSHSFLLLPYSPHSPFLPHLSIFLSPYPSQSIPFSSIPESSDLNEFSSLTSAPTPESIIYVIKKLDKVPQKALDFFNFAKAQYALVPGPSAYNLMLRILAHKDFITDFWVLLNSMQKNGYKLDEGAYRVILGCFKNQKLIADSSSLTKFYYSAKEKSSTDAAVKYAAKIVLDAQDWSKEVEKNLEDLKSSVSEELVAMILRELRDYPHKALVFFAWASGIPDYQHGSVAHNAMARVLGRDESIGEFWSLVKEMRYDMDIDTYVKVTRQFLKRKMTKDAVELYEFMMDGPYKPAIQDCGMLLRQLSLSSNPDLDLVFRVVKKYEAVGYSLSKVVYDGIHRSLTSTAKFEEAMEIMQKMRQEGYEPDNITYSQLVYGLCKTKRLDDASNVLDEMEKGGCTPDLKTWTILIHGYCSAGDVDGALECLTKMIGKNYEVDADLLDVLVNGLCGKKRTKSAYTLMVEMIDNAQLRPWQSTYKYLIKELLGVGKLEEALKLLSMMKNCKVPPFIEPFAAHIAKFGTIEDAKEFLKILAGKTYPSSTTYVNLFKAFFDQGRYTEAQDLLFKCPHHIRKLVDISKLFGSVKGTTAS</sequence>
<dbReference type="PROSITE" id="PS51375">
    <property type="entry name" value="PPR"/>
    <property type="match status" value="4"/>
</dbReference>
<evidence type="ECO:0000313" key="3">
    <source>
        <dbReference type="EMBL" id="KAI0516048.1"/>
    </source>
</evidence>
<dbReference type="InterPro" id="IPR002885">
    <property type="entry name" value="PPR_rpt"/>
</dbReference>
<evidence type="ECO:0008006" key="5">
    <source>
        <dbReference type="Google" id="ProtNLM"/>
    </source>
</evidence>
<proteinExistence type="predicted"/>
<dbReference type="SMR" id="A0A8T3BNL9"/>
<feature type="repeat" description="PPR" evidence="2">
    <location>
        <begin position="365"/>
        <end position="399"/>
    </location>
</feature>
<feature type="repeat" description="PPR" evidence="2">
    <location>
        <begin position="435"/>
        <end position="469"/>
    </location>
</feature>
<reference evidence="3" key="1">
    <citation type="journal article" date="2022" name="Front. Genet.">
        <title>Chromosome-Scale Assembly of the Dendrobium nobile Genome Provides Insights Into the Molecular Mechanism of the Biosynthesis of the Medicinal Active Ingredient of Dendrobium.</title>
        <authorList>
            <person name="Xu Q."/>
            <person name="Niu S.-C."/>
            <person name="Li K.-L."/>
            <person name="Zheng P.-J."/>
            <person name="Zhang X.-J."/>
            <person name="Jia Y."/>
            <person name="Liu Y."/>
            <person name="Niu Y.-X."/>
            <person name="Yu L.-H."/>
            <person name="Chen D.-F."/>
            <person name="Zhang G.-Q."/>
        </authorList>
    </citation>
    <scope>NUCLEOTIDE SEQUENCE</scope>
    <source>
        <tissue evidence="3">Leaf</tissue>
    </source>
</reference>
<name>A0A8T3BNL9_DENNO</name>
<dbReference type="PANTHER" id="PTHR47003">
    <property type="entry name" value="OS01G0970900 PROTEIN"/>
    <property type="match status" value="1"/>
</dbReference>
<protein>
    <recommendedName>
        <fullName evidence="5">Pentatricopeptide repeat-containing protein</fullName>
    </recommendedName>
</protein>
<organism evidence="3 4">
    <name type="scientific">Dendrobium nobile</name>
    <name type="common">Orchid</name>
    <dbReference type="NCBI Taxonomy" id="94219"/>
    <lineage>
        <taxon>Eukaryota</taxon>
        <taxon>Viridiplantae</taxon>
        <taxon>Streptophyta</taxon>
        <taxon>Embryophyta</taxon>
        <taxon>Tracheophyta</taxon>
        <taxon>Spermatophyta</taxon>
        <taxon>Magnoliopsida</taxon>
        <taxon>Liliopsida</taxon>
        <taxon>Asparagales</taxon>
        <taxon>Orchidaceae</taxon>
        <taxon>Epidendroideae</taxon>
        <taxon>Malaxideae</taxon>
        <taxon>Dendrobiinae</taxon>
        <taxon>Dendrobium</taxon>
    </lineage>
</organism>
<feature type="repeat" description="PPR" evidence="2">
    <location>
        <begin position="400"/>
        <end position="434"/>
    </location>
</feature>
<accession>A0A8T3BNL9</accession>
<keyword evidence="1" id="KW-0677">Repeat</keyword>
<evidence type="ECO:0000256" key="2">
    <source>
        <dbReference type="PROSITE-ProRule" id="PRU00708"/>
    </source>
</evidence>
<dbReference type="OrthoDB" id="185373at2759"/>
<dbReference type="InterPro" id="IPR011990">
    <property type="entry name" value="TPR-like_helical_dom_sf"/>
</dbReference>
<comment type="caution">
    <text evidence="3">The sequence shown here is derived from an EMBL/GenBank/DDBJ whole genome shotgun (WGS) entry which is preliminary data.</text>
</comment>
<dbReference type="NCBIfam" id="TIGR00756">
    <property type="entry name" value="PPR"/>
    <property type="match status" value="2"/>
</dbReference>
<dbReference type="InterPro" id="IPR044578">
    <property type="entry name" value="BIR6-like"/>
</dbReference>
<dbReference type="GO" id="GO:0008380">
    <property type="term" value="P:RNA splicing"/>
    <property type="evidence" value="ECO:0007669"/>
    <property type="project" value="InterPro"/>
</dbReference>
<keyword evidence="4" id="KW-1185">Reference proteome</keyword>
<dbReference type="EMBL" id="JAGYWB010000007">
    <property type="protein sequence ID" value="KAI0516048.1"/>
    <property type="molecule type" value="Genomic_DNA"/>
</dbReference>
<feature type="repeat" description="PPR" evidence="2">
    <location>
        <begin position="506"/>
        <end position="540"/>
    </location>
</feature>
<dbReference type="Proteomes" id="UP000829196">
    <property type="component" value="Unassembled WGS sequence"/>
</dbReference>
<evidence type="ECO:0000256" key="1">
    <source>
        <dbReference type="ARBA" id="ARBA00022737"/>
    </source>
</evidence>